<comment type="caution">
    <text evidence="1">The sequence shown here is derived from an EMBL/GenBank/DDBJ whole genome shotgun (WGS) entry which is preliminary data.</text>
</comment>
<evidence type="ECO:0000313" key="2">
    <source>
        <dbReference type="Proteomes" id="UP000636505"/>
    </source>
</evidence>
<gene>
    <name evidence="1" type="ORF">IQ241_15715</name>
</gene>
<reference evidence="1" key="1">
    <citation type="submission" date="2020-10" db="EMBL/GenBank/DDBJ databases">
        <authorList>
            <person name="Castelo-Branco R."/>
            <person name="Eusebio N."/>
            <person name="Adriana R."/>
            <person name="Vieira A."/>
            <person name="Brugerolle De Fraissinette N."/>
            <person name="Rezende De Castro R."/>
            <person name="Schneider M.P."/>
            <person name="Vasconcelos V."/>
            <person name="Leao P.N."/>
        </authorList>
    </citation>
    <scope>NUCLEOTIDE SEQUENCE</scope>
    <source>
        <strain evidence="1">LEGE 07310</strain>
    </source>
</reference>
<name>A0A8J7DNW7_9CYAN</name>
<accession>A0A8J7DNW7</accession>
<dbReference type="RefSeq" id="WP_193908860.1">
    <property type="nucleotide sequence ID" value="NZ_JADEXG010000038.1"/>
</dbReference>
<keyword evidence="2" id="KW-1185">Reference proteome</keyword>
<dbReference type="Proteomes" id="UP000636505">
    <property type="component" value="Unassembled WGS sequence"/>
</dbReference>
<proteinExistence type="predicted"/>
<organism evidence="1 2">
    <name type="scientific">Vasconcelosia minhoensis LEGE 07310</name>
    <dbReference type="NCBI Taxonomy" id="915328"/>
    <lineage>
        <taxon>Bacteria</taxon>
        <taxon>Bacillati</taxon>
        <taxon>Cyanobacteriota</taxon>
        <taxon>Cyanophyceae</taxon>
        <taxon>Nodosilineales</taxon>
        <taxon>Cymatolegaceae</taxon>
        <taxon>Vasconcelosia</taxon>
        <taxon>Vasconcelosia minhoensis</taxon>
    </lineage>
</organism>
<dbReference type="EMBL" id="JADEXG010000038">
    <property type="protein sequence ID" value="MBE9078725.1"/>
    <property type="molecule type" value="Genomic_DNA"/>
</dbReference>
<evidence type="ECO:0000313" key="1">
    <source>
        <dbReference type="EMBL" id="MBE9078725.1"/>
    </source>
</evidence>
<sequence>MEAWLKQISQTLEAVAEQSERWLLAASKDASEAMDELLDASVSALSEFEDAVLPTFERLSEDLAQILEPGIDFLEENLDRWVEDTAAPLTHTLQPWLQEHPTCIGCRHYHGENYGENILICAMYPYGPDQETCPDWESVWDQSDRQ</sequence>
<protein>
    <submittedName>
        <fullName evidence="1">Uncharacterized protein</fullName>
    </submittedName>
</protein>
<dbReference type="AlphaFoldDB" id="A0A8J7DNW7"/>